<reference evidence="1 2" key="2">
    <citation type="submission" date="2018-09" db="EMBL/GenBank/DDBJ databases">
        <title>Genome of Sphaerochaeta halotolerans strain 4-11.</title>
        <authorList>
            <person name="Nazina T.N."/>
            <person name="Sokolova D.S."/>
        </authorList>
    </citation>
    <scope>NUCLEOTIDE SEQUENCE [LARGE SCALE GENOMIC DNA]</scope>
    <source>
        <strain evidence="1 2">4-11</strain>
    </source>
</reference>
<proteinExistence type="predicted"/>
<dbReference type="EMBL" id="QUWK01000003">
    <property type="protein sequence ID" value="RFU95528.1"/>
    <property type="molecule type" value="Genomic_DNA"/>
</dbReference>
<comment type="caution">
    <text evidence="1">The sequence shown here is derived from an EMBL/GenBank/DDBJ whole genome shotgun (WGS) entry which is preliminary data.</text>
</comment>
<dbReference type="AlphaFoldDB" id="A0A372MJI1"/>
<gene>
    <name evidence="1" type="ORF">DYP60_03385</name>
</gene>
<organism evidence="1 2">
    <name type="scientific">Sphaerochaeta halotolerans</name>
    <dbReference type="NCBI Taxonomy" id="2293840"/>
    <lineage>
        <taxon>Bacteria</taxon>
        <taxon>Pseudomonadati</taxon>
        <taxon>Spirochaetota</taxon>
        <taxon>Spirochaetia</taxon>
        <taxon>Spirochaetales</taxon>
        <taxon>Sphaerochaetaceae</taxon>
        <taxon>Sphaerochaeta</taxon>
    </lineage>
</organism>
<dbReference type="Proteomes" id="UP000264002">
    <property type="component" value="Unassembled WGS sequence"/>
</dbReference>
<reference evidence="2" key="1">
    <citation type="submission" date="2018-08" db="EMBL/GenBank/DDBJ databases">
        <authorList>
            <person name="Grouzdev D.S."/>
            <person name="Krutkina M.S."/>
        </authorList>
    </citation>
    <scope>NUCLEOTIDE SEQUENCE [LARGE SCALE GENOMIC DNA]</scope>
    <source>
        <strain evidence="2">4-11</strain>
    </source>
</reference>
<accession>A0A372MJI1</accession>
<keyword evidence="2" id="KW-1185">Reference proteome</keyword>
<protein>
    <submittedName>
        <fullName evidence="1">Uncharacterized protein</fullName>
    </submittedName>
</protein>
<sequence length="84" mass="9260">MYTPSSGGTTDYGAILFSQDLISTSFCATIGGEKALELRSSVIESWEVYSSISYISFGEYLQSSNTITKRSWDIQVVMGTTFTF</sequence>
<name>A0A372MJI1_9SPIR</name>
<evidence type="ECO:0000313" key="1">
    <source>
        <dbReference type="EMBL" id="RFU95528.1"/>
    </source>
</evidence>
<evidence type="ECO:0000313" key="2">
    <source>
        <dbReference type="Proteomes" id="UP000264002"/>
    </source>
</evidence>